<evidence type="ECO:0000256" key="7">
    <source>
        <dbReference type="ARBA" id="ARBA00019179"/>
    </source>
</evidence>
<evidence type="ECO:0000259" key="18">
    <source>
        <dbReference type="PROSITE" id="PS51975"/>
    </source>
</evidence>
<comment type="catalytic activity">
    <reaction evidence="1 14 15 16">
        <text>Endonucleolytic cleavage to 5'-phosphomonoester.</text>
        <dbReference type="EC" id="3.1.26.4"/>
    </reaction>
</comment>
<dbReference type="InterPro" id="IPR022898">
    <property type="entry name" value="RNase_HII"/>
</dbReference>
<comment type="similarity">
    <text evidence="5 14 16">Belongs to the RNase HII family.</text>
</comment>
<dbReference type="GO" id="GO:0043137">
    <property type="term" value="P:DNA replication, removal of RNA primer"/>
    <property type="evidence" value="ECO:0007669"/>
    <property type="project" value="TreeGrafter"/>
</dbReference>
<dbReference type="CDD" id="cd07182">
    <property type="entry name" value="RNase_HII_bacteria_HII_like"/>
    <property type="match status" value="1"/>
</dbReference>
<evidence type="ECO:0000256" key="10">
    <source>
        <dbReference type="ARBA" id="ARBA00022723"/>
    </source>
</evidence>
<proteinExistence type="inferred from homology"/>
<dbReference type="InterPro" id="IPR001352">
    <property type="entry name" value="RNase_HII/HIII"/>
</dbReference>
<dbReference type="GO" id="GO:0004523">
    <property type="term" value="F:RNA-DNA hybrid ribonuclease activity"/>
    <property type="evidence" value="ECO:0007669"/>
    <property type="project" value="UniProtKB-UniRule"/>
</dbReference>
<dbReference type="GO" id="GO:0006298">
    <property type="term" value="P:mismatch repair"/>
    <property type="evidence" value="ECO:0007669"/>
    <property type="project" value="TreeGrafter"/>
</dbReference>
<keyword evidence="10 14" id="KW-0479">Metal-binding</keyword>
<accession>A0AAE7TEB1</accession>
<sequence length="305" mass="33703">MRTSGTRCSDIRHKAWRHVHLSAIEVAVTRYSLEELRQRYVIEGRPLEASLEEILRADMRAGVRSILAAIEKRRFENRSEGQRLRKMLRFETLLWNEGQEAIAGVDEAGMSPLAGPVAAAAVILKPGTRITGIDDSKKLDANAREELAIEIKEKAVSWSVAFVEVEEIDTINIYWAGILAMRRAVEGLGVTPQHLLIDAKRLKDIPQQAIIKGDAKSASIAAASILAKVSRDALMRTLDRRHPGYGFADHKGYPVRAHYAALAELGACDAHRRSFGPVREVLGLPPLPPWPSPSERASALSGRED</sequence>
<dbReference type="EC" id="3.1.26.4" evidence="6 14"/>
<dbReference type="GO" id="GO:0032299">
    <property type="term" value="C:ribonuclease H2 complex"/>
    <property type="evidence" value="ECO:0007669"/>
    <property type="project" value="TreeGrafter"/>
</dbReference>
<dbReference type="InterPro" id="IPR012337">
    <property type="entry name" value="RNaseH-like_sf"/>
</dbReference>
<evidence type="ECO:0000256" key="16">
    <source>
        <dbReference type="RuleBase" id="RU003515"/>
    </source>
</evidence>
<evidence type="ECO:0000256" key="3">
    <source>
        <dbReference type="ARBA" id="ARBA00004065"/>
    </source>
</evidence>
<evidence type="ECO:0000256" key="2">
    <source>
        <dbReference type="ARBA" id="ARBA00001946"/>
    </source>
</evidence>
<dbReference type="AlphaFoldDB" id="A0AAE7TEB1"/>
<evidence type="ECO:0000256" key="12">
    <source>
        <dbReference type="ARBA" id="ARBA00022801"/>
    </source>
</evidence>
<keyword evidence="9 14" id="KW-0540">Nuclease</keyword>
<evidence type="ECO:0000313" key="19">
    <source>
        <dbReference type="EMBL" id="QOZ65887.1"/>
    </source>
</evidence>
<evidence type="ECO:0000313" key="20">
    <source>
        <dbReference type="Proteomes" id="UP000594015"/>
    </source>
</evidence>
<dbReference type="Gene3D" id="3.30.420.10">
    <property type="entry name" value="Ribonuclease H-like superfamily/Ribonuclease H"/>
    <property type="match status" value="1"/>
</dbReference>
<feature type="region of interest" description="Disordered" evidence="17">
    <location>
        <begin position="286"/>
        <end position="305"/>
    </location>
</feature>
<organism evidence="19 20">
    <name type="scientific">Bradyrhizobium arachidis</name>
    <dbReference type="NCBI Taxonomy" id="858423"/>
    <lineage>
        <taxon>Bacteria</taxon>
        <taxon>Pseudomonadati</taxon>
        <taxon>Pseudomonadota</taxon>
        <taxon>Alphaproteobacteria</taxon>
        <taxon>Hyphomicrobiales</taxon>
        <taxon>Nitrobacteraceae</taxon>
        <taxon>Bradyrhizobium</taxon>
    </lineage>
</organism>
<evidence type="ECO:0000256" key="13">
    <source>
        <dbReference type="ARBA" id="ARBA00023211"/>
    </source>
</evidence>
<dbReference type="FunFam" id="3.30.420.10:FF:000006">
    <property type="entry name" value="Ribonuclease HII"/>
    <property type="match status" value="1"/>
</dbReference>
<comment type="cofactor">
    <cofactor evidence="14 15">
        <name>Mn(2+)</name>
        <dbReference type="ChEBI" id="CHEBI:29035"/>
    </cofactor>
    <cofactor evidence="14 15">
        <name>Mg(2+)</name>
        <dbReference type="ChEBI" id="CHEBI:18420"/>
    </cofactor>
    <text evidence="14 15">Manganese or magnesium. Binds 1 divalent metal ion per monomer in the absence of substrate. May bind a second metal ion after substrate binding.</text>
</comment>
<evidence type="ECO:0000256" key="4">
    <source>
        <dbReference type="ARBA" id="ARBA00004496"/>
    </source>
</evidence>
<dbReference type="KEGG" id="barh:WN72_05225"/>
<evidence type="ECO:0000256" key="17">
    <source>
        <dbReference type="SAM" id="MobiDB-lite"/>
    </source>
</evidence>
<dbReference type="SUPFAM" id="SSF53098">
    <property type="entry name" value="Ribonuclease H-like"/>
    <property type="match status" value="1"/>
</dbReference>
<comment type="cofactor">
    <cofactor evidence="2">
        <name>Mg(2+)</name>
        <dbReference type="ChEBI" id="CHEBI:18420"/>
    </cofactor>
</comment>
<gene>
    <name evidence="14" type="primary">rnhB</name>
    <name evidence="19" type="ORF">WN72_05225</name>
</gene>
<name>A0AAE7TEB1_9BRAD</name>
<feature type="domain" description="RNase H type-2" evidence="18">
    <location>
        <begin position="100"/>
        <end position="287"/>
    </location>
</feature>
<keyword evidence="12 14" id="KW-0378">Hydrolase</keyword>
<dbReference type="GO" id="GO:0005737">
    <property type="term" value="C:cytoplasm"/>
    <property type="evidence" value="ECO:0007669"/>
    <property type="project" value="UniProtKB-SubCell"/>
</dbReference>
<dbReference type="InterPro" id="IPR036397">
    <property type="entry name" value="RNaseH_sf"/>
</dbReference>
<evidence type="ECO:0000256" key="8">
    <source>
        <dbReference type="ARBA" id="ARBA00022490"/>
    </source>
</evidence>
<evidence type="ECO:0000256" key="14">
    <source>
        <dbReference type="HAMAP-Rule" id="MF_00052"/>
    </source>
</evidence>
<keyword evidence="13 14" id="KW-0464">Manganese</keyword>
<reference evidence="19 20" key="1">
    <citation type="submission" date="2018-06" db="EMBL/GenBank/DDBJ databases">
        <title>Comparative genomics of Bradyrhizobium nodulating Arachidis hypogaea.</title>
        <authorList>
            <person name="Li Y."/>
        </authorList>
    </citation>
    <scope>NUCLEOTIDE SEQUENCE [LARGE SCALE GENOMIC DNA]</scope>
    <source>
        <strain evidence="19 20">CCBAU 051107</strain>
    </source>
</reference>
<dbReference type="Pfam" id="PF01351">
    <property type="entry name" value="RNase_HII"/>
    <property type="match status" value="1"/>
</dbReference>
<feature type="binding site" evidence="14 15">
    <location>
        <position position="106"/>
    </location>
    <ligand>
        <name>a divalent metal cation</name>
        <dbReference type="ChEBI" id="CHEBI:60240"/>
    </ligand>
</feature>
<evidence type="ECO:0000256" key="6">
    <source>
        <dbReference type="ARBA" id="ARBA00012180"/>
    </source>
</evidence>
<dbReference type="PANTHER" id="PTHR10954:SF18">
    <property type="entry name" value="RIBONUCLEASE HII"/>
    <property type="match status" value="1"/>
</dbReference>
<dbReference type="InterPro" id="IPR024567">
    <property type="entry name" value="RNase_HII/HIII_dom"/>
</dbReference>
<feature type="binding site" evidence="14 15">
    <location>
        <position position="198"/>
    </location>
    <ligand>
        <name>a divalent metal cation</name>
        <dbReference type="ChEBI" id="CHEBI:60240"/>
    </ligand>
</feature>
<dbReference type="NCBIfam" id="NF000595">
    <property type="entry name" value="PRK00015.1-3"/>
    <property type="match status" value="1"/>
</dbReference>
<dbReference type="Proteomes" id="UP000594015">
    <property type="component" value="Chromosome"/>
</dbReference>
<evidence type="ECO:0000256" key="1">
    <source>
        <dbReference type="ARBA" id="ARBA00000077"/>
    </source>
</evidence>
<dbReference type="PANTHER" id="PTHR10954">
    <property type="entry name" value="RIBONUCLEASE H2 SUBUNIT A"/>
    <property type="match status" value="1"/>
</dbReference>
<evidence type="ECO:0000256" key="5">
    <source>
        <dbReference type="ARBA" id="ARBA00007383"/>
    </source>
</evidence>
<dbReference type="PROSITE" id="PS51975">
    <property type="entry name" value="RNASE_H_2"/>
    <property type="match status" value="1"/>
</dbReference>
<dbReference type="HAMAP" id="MF_00052_B">
    <property type="entry name" value="RNase_HII_B"/>
    <property type="match status" value="1"/>
</dbReference>
<evidence type="ECO:0000256" key="15">
    <source>
        <dbReference type="PROSITE-ProRule" id="PRU01319"/>
    </source>
</evidence>
<dbReference type="GO" id="GO:0003723">
    <property type="term" value="F:RNA binding"/>
    <property type="evidence" value="ECO:0007669"/>
    <property type="project" value="UniProtKB-UniRule"/>
</dbReference>
<feature type="binding site" evidence="14 15">
    <location>
        <position position="107"/>
    </location>
    <ligand>
        <name>a divalent metal cation</name>
        <dbReference type="ChEBI" id="CHEBI:60240"/>
    </ligand>
</feature>
<dbReference type="NCBIfam" id="NF000594">
    <property type="entry name" value="PRK00015.1-1"/>
    <property type="match status" value="1"/>
</dbReference>
<evidence type="ECO:0000256" key="9">
    <source>
        <dbReference type="ARBA" id="ARBA00022722"/>
    </source>
</evidence>
<dbReference type="GO" id="GO:0030145">
    <property type="term" value="F:manganese ion binding"/>
    <property type="evidence" value="ECO:0007669"/>
    <property type="project" value="UniProtKB-UniRule"/>
</dbReference>
<evidence type="ECO:0000256" key="11">
    <source>
        <dbReference type="ARBA" id="ARBA00022759"/>
    </source>
</evidence>
<comment type="subcellular location">
    <subcellularLocation>
        <location evidence="4 14">Cytoplasm</location>
    </subcellularLocation>
</comment>
<keyword evidence="8 14" id="KW-0963">Cytoplasm</keyword>
<protein>
    <recommendedName>
        <fullName evidence="7 14">Ribonuclease HII</fullName>
        <shortName evidence="14">RNase HII</shortName>
        <ecNumber evidence="6 14">3.1.26.4</ecNumber>
    </recommendedName>
</protein>
<keyword evidence="11 14" id="KW-0255">Endonuclease</keyword>
<comment type="function">
    <text evidence="3 14 16">Endonuclease that specifically degrades the RNA of RNA-DNA hybrids.</text>
</comment>
<dbReference type="EMBL" id="CP030050">
    <property type="protein sequence ID" value="QOZ65887.1"/>
    <property type="molecule type" value="Genomic_DNA"/>
</dbReference>